<evidence type="ECO:0000256" key="4">
    <source>
        <dbReference type="ARBA" id="ARBA00012096"/>
    </source>
</evidence>
<feature type="domain" description="Tryptophan synthase beta chain-like PALP" evidence="9">
    <location>
        <begin position="25"/>
        <end position="308"/>
    </location>
</feature>
<dbReference type="InterPro" id="IPR036052">
    <property type="entry name" value="TrpB-like_PALP_sf"/>
</dbReference>
<sequence>MTASAALTFADVRRAAALVRAQLPVTPVQGHPLLDLALGVEVVVKHEHVLPTGSFKVRGGVHLAANLTAAERAHGVVTCSTGNHAQSVAYGAGLAGVPATIVMPSIAPQVKRDAVAALGAEVVVAGDTLGEASAAARALAAESGASFICPTDPRIVLGHATGYLELFEQQPELAAVYVPIGSGTGAAGACLVRDALAPGCRVVGVQSAAAPAGWRSWRHGRIETAPARTRASGLATTTGYPLPQQVLAGRLDDFVLVTDDAIDEAARLLATRAHTLAEGAGAAALAGLRADLAAHRAPAGRVAVMCTGANASPEEIARLAAGAAVEAAVAVSAA</sequence>
<dbReference type="Gene3D" id="3.40.50.1100">
    <property type="match status" value="2"/>
</dbReference>
<dbReference type="SUPFAM" id="SSF53686">
    <property type="entry name" value="Tryptophan synthase beta subunit-like PLP-dependent enzymes"/>
    <property type="match status" value="1"/>
</dbReference>
<dbReference type="InterPro" id="IPR050147">
    <property type="entry name" value="Ser/Thr_Dehydratase"/>
</dbReference>
<dbReference type="AlphaFoldDB" id="A0A939BXY2"/>
<evidence type="ECO:0000259" key="9">
    <source>
        <dbReference type="Pfam" id="PF00291"/>
    </source>
</evidence>
<dbReference type="PANTHER" id="PTHR48078">
    <property type="entry name" value="THREONINE DEHYDRATASE, MITOCHONDRIAL-RELATED"/>
    <property type="match status" value="1"/>
</dbReference>
<comment type="catalytic activity">
    <reaction evidence="1">
        <text>L-threonine = 2-oxobutanoate + NH4(+)</text>
        <dbReference type="Rhea" id="RHEA:22108"/>
        <dbReference type="ChEBI" id="CHEBI:16763"/>
        <dbReference type="ChEBI" id="CHEBI:28938"/>
        <dbReference type="ChEBI" id="CHEBI:57926"/>
        <dbReference type="EC" id="4.3.1.19"/>
    </reaction>
</comment>
<dbReference type="PANTHER" id="PTHR48078:SF7">
    <property type="entry name" value="BLL6502 PROTEIN"/>
    <property type="match status" value="1"/>
</dbReference>
<name>A0A939BXY2_9ACTN</name>
<dbReference type="Pfam" id="PF00291">
    <property type="entry name" value="PALP"/>
    <property type="match status" value="1"/>
</dbReference>
<comment type="cofactor">
    <cofactor evidence="2">
        <name>pyridoxal 5'-phosphate</name>
        <dbReference type="ChEBI" id="CHEBI:597326"/>
    </cofactor>
</comment>
<protein>
    <recommendedName>
        <fullName evidence="4">threonine ammonia-lyase</fullName>
        <ecNumber evidence="4">4.3.1.19</ecNumber>
    </recommendedName>
    <alternativeName>
        <fullName evidence="8">Threonine deaminase</fullName>
    </alternativeName>
</protein>
<evidence type="ECO:0000256" key="8">
    <source>
        <dbReference type="ARBA" id="ARBA00031427"/>
    </source>
</evidence>
<keyword evidence="11" id="KW-1185">Reference proteome</keyword>
<dbReference type="Proteomes" id="UP000663791">
    <property type="component" value="Unassembled WGS sequence"/>
</dbReference>
<organism evidence="10 11">
    <name type="scientific">Nocardioides faecalis</name>
    <dbReference type="NCBI Taxonomy" id="2803858"/>
    <lineage>
        <taxon>Bacteria</taxon>
        <taxon>Bacillati</taxon>
        <taxon>Actinomycetota</taxon>
        <taxon>Actinomycetes</taxon>
        <taxon>Propionibacteriales</taxon>
        <taxon>Nocardioidaceae</taxon>
        <taxon>Nocardioides</taxon>
    </lineage>
</organism>
<dbReference type="FunFam" id="3.40.50.1100:FF:000005">
    <property type="entry name" value="Threonine dehydratase catabolic"/>
    <property type="match status" value="1"/>
</dbReference>
<dbReference type="GO" id="GO:0009097">
    <property type="term" value="P:isoleucine biosynthetic process"/>
    <property type="evidence" value="ECO:0007669"/>
    <property type="project" value="TreeGrafter"/>
</dbReference>
<proteinExistence type="inferred from homology"/>
<gene>
    <name evidence="10" type="ORF">JK386_05445</name>
</gene>
<evidence type="ECO:0000256" key="5">
    <source>
        <dbReference type="ARBA" id="ARBA00022898"/>
    </source>
</evidence>
<dbReference type="EC" id="4.3.1.19" evidence="4"/>
<dbReference type="InterPro" id="IPR001926">
    <property type="entry name" value="TrpB-like_PALP"/>
</dbReference>
<dbReference type="GO" id="GO:0003941">
    <property type="term" value="F:L-serine ammonia-lyase activity"/>
    <property type="evidence" value="ECO:0007669"/>
    <property type="project" value="TreeGrafter"/>
</dbReference>
<evidence type="ECO:0000256" key="6">
    <source>
        <dbReference type="ARBA" id="ARBA00023239"/>
    </source>
</evidence>
<comment type="similarity">
    <text evidence="3">Belongs to the serine/threonine dehydratase family.</text>
</comment>
<evidence type="ECO:0000256" key="2">
    <source>
        <dbReference type="ARBA" id="ARBA00001933"/>
    </source>
</evidence>
<keyword evidence="6" id="KW-0456">Lyase</keyword>
<evidence type="ECO:0000256" key="7">
    <source>
        <dbReference type="ARBA" id="ARBA00025527"/>
    </source>
</evidence>
<evidence type="ECO:0000256" key="3">
    <source>
        <dbReference type="ARBA" id="ARBA00010869"/>
    </source>
</evidence>
<comment type="function">
    <text evidence="7">Catalyzes the anaerobic formation of alpha-ketobutyrate and ammonia from threonine in a two-step reaction. The first step involved a dehydration of threonine and a production of enamine intermediates (aminocrotonate), which tautomerizes to its imine form (iminobutyrate). Both intermediates are unstable and short-lived. The second step is the nonenzymatic hydrolysis of the enamine/imine intermediates to form 2-ketobutyrate and free ammonia. In the low water environment of the cell, the second step is accelerated by RidA.</text>
</comment>
<evidence type="ECO:0000256" key="1">
    <source>
        <dbReference type="ARBA" id="ARBA00001274"/>
    </source>
</evidence>
<accession>A0A939BXY2</accession>
<dbReference type="RefSeq" id="WP_205290639.1">
    <property type="nucleotide sequence ID" value="NZ_CP074406.1"/>
</dbReference>
<evidence type="ECO:0000313" key="11">
    <source>
        <dbReference type="Proteomes" id="UP000663791"/>
    </source>
</evidence>
<keyword evidence="5" id="KW-0663">Pyridoxal phosphate</keyword>
<comment type="caution">
    <text evidence="10">The sequence shown here is derived from an EMBL/GenBank/DDBJ whole genome shotgun (WGS) entry which is preliminary data.</text>
</comment>
<reference evidence="10" key="1">
    <citation type="submission" date="2021-01" db="EMBL/GenBank/DDBJ databases">
        <title>Novel species in genus Nocardioides.</title>
        <authorList>
            <person name="Zhang G."/>
        </authorList>
    </citation>
    <scope>NUCLEOTIDE SEQUENCE</scope>
    <source>
        <strain evidence="10">Zg-536</strain>
    </source>
</reference>
<evidence type="ECO:0000313" key="10">
    <source>
        <dbReference type="EMBL" id="MBM9459340.1"/>
    </source>
</evidence>
<dbReference type="GO" id="GO:0004794">
    <property type="term" value="F:threonine deaminase activity"/>
    <property type="evidence" value="ECO:0007669"/>
    <property type="project" value="UniProtKB-EC"/>
</dbReference>
<dbReference type="GO" id="GO:0006565">
    <property type="term" value="P:L-serine catabolic process"/>
    <property type="evidence" value="ECO:0007669"/>
    <property type="project" value="TreeGrafter"/>
</dbReference>
<dbReference type="EMBL" id="JAERTX010000004">
    <property type="protein sequence ID" value="MBM9459340.1"/>
    <property type="molecule type" value="Genomic_DNA"/>
</dbReference>
<dbReference type="GO" id="GO:0006567">
    <property type="term" value="P:L-threonine catabolic process"/>
    <property type="evidence" value="ECO:0007669"/>
    <property type="project" value="TreeGrafter"/>
</dbReference>